<dbReference type="Proteomes" id="UP000440513">
    <property type="component" value="Unassembled WGS sequence"/>
</dbReference>
<organism evidence="3 4">
    <name type="scientific">Oliverpabstia intestinalis</name>
    <dbReference type="NCBI Taxonomy" id="2606633"/>
    <lineage>
        <taxon>Bacteria</taxon>
        <taxon>Bacillati</taxon>
        <taxon>Bacillota</taxon>
        <taxon>Clostridia</taxon>
        <taxon>Lachnospirales</taxon>
        <taxon>Lachnospiraceae</taxon>
        <taxon>Oliverpabstia</taxon>
    </lineage>
</organism>
<accession>A0A7X2P4X1</accession>
<feature type="domain" description="Restriction endonuclease type II NgoFVII C-terminal B3-like DNA-binding" evidence="2">
    <location>
        <begin position="215"/>
        <end position="345"/>
    </location>
</feature>
<dbReference type="Pfam" id="PF20731">
    <property type="entry name" value="RE_NgoFVII_C"/>
    <property type="match status" value="1"/>
</dbReference>
<protein>
    <submittedName>
        <fullName evidence="3">NgoFVII family restriction endonuclease</fullName>
    </submittedName>
</protein>
<proteinExistence type="predicted"/>
<dbReference type="InterPro" id="IPR019065">
    <property type="entry name" value="RE_NgoFVII_N"/>
</dbReference>
<evidence type="ECO:0000313" key="4">
    <source>
        <dbReference type="Proteomes" id="UP000440513"/>
    </source>
</evidence>
<dbReference type="InterPro" id="IPR048923">
    <property type="entry name" value="RE_NgoFVII_C"/>
</dbReference>
<evidence type="ECO:0000313" key="3">
    <source>
        <dbReference type="EMBL" id="MST67578.1"/>
    </source>
</evidence>
<dbReference type="RefSeq" id="WP_154432948.1">
    <property type="nucleotide sequence ID" value="NZ_VUMS01000031.1"/>
</dbReference>
<gene>
    <name evidence="3" type="ORF">FYJ57_12830</name>
</gene>
<evidence type="ECO:0000259" key="1">
    <source>
        <dbReference type="Pfam" id="PF09565"/>
    </source>
</evidence>
<dbReference type="Pfam" id="PF09565">
    <property type="entry name" value="RE_NgoFVII"/>
    <property type="match status" value="1"/>
</dbReference>
<keyword evidence="3" id="KW-0378">Hydrolase</keyword>
<dbReference type="CDD" id="cd09177">
    <property type="entry name" value="PLDc_RE_NgoFVII"/>
    <property type="match status" value="1"/>
</dbReference>
<sequence length="386" mass="43561">MNLLYSNILPLGTVEGQNTIIDTFNKQITLSDRVDIAVGYVSRASLDELELLVEQNNIKQICLIIGMYFVEGMPEGSYHTALKLNRKWQESGKGEIRIVKAFKYHGKLYTFYKDNLPFSAILGSANLGVIKPEANNRRQYEISSITTDQNELGEISQFIDKLKAPNISSNIADIDGMPLIHEINTALSGIELVTTVPQSNVDFYKRCAAYASFLLPLKVPSYDERHMDDGKHFTRSNVNVCYAAPRSKRKSRDWYETQLTVAKEITRIEGYPEKNQPFFIITDDGYWFKAHTTSDGNKQFSAVGDELIMGRWLKGRLAAAGLVKPVNDTQADTDRTGMITKEMLQEYGCENLYLKKTGQTALDETGNPLDVWMLSFEPFDQEGADD</sequence>
<evidence type="ECO:0000259" key="2">
    <source>
        <dbReference type="Pfam" id="PF20731"/>
    </source>
</evidence>
<dbReference type="Gene3D" id="3.30.870.10">
    <property type="entry name" value="Endonuclease Chain A"/>
    <property type="match status" value="1"/>
</dbReference>
<feature type="domain" description="Restriction endonuclease type II NgoFVII N-terminal" evidence="1">
    <location>
        <begin position="19"/>
        <end position="175"/>
    </location>
</feature>
<dbReference type="EMBL" id="VUMS01000031">
    <property type="protein sequence ID" value="MST67578.1"/>
    <property type="molecule type" value="Genomic_DNA"/>
</dbReference>
<dbReference type="GO" id="GO:0004519">
    <property type="term" value="F:endonuclease activity"/>
    <property type="evidence" value="ECO:0007669"/>
    <property type="project" value="UniProtKB-KW"/>
</dbReference>
<comment type="caution">
    <text evidence="3">The sequence shown here is derived from an EMBL/GenBank/DDBJ whole genome shotgun (WGS) entry which is preliminary data.</text>
</comment>
<keyword evidence="3" id="KW-0255">Endonuclease</keyword>
<reference evidence="3 4" key="1">
    <citation type="submission" date="2019-08" db="EMBL/GenBank/DDBJ databases">
        <title>In-depth cultivation of the pig gut microbiome towards novel bacterial diversity and tailored functional studies.</title>
        <authorList>
            <person name="Wylensek D."/>
            <person name="Hitch T.C.A."/>
            <person name="Clavel T."/>
        </authorList>
    </citation>
    <scope>NUCLEOTIDE SEQUENCE [LARGE SCALE GENOMIC DNA]</scope>
    <source>
        <strain evidence="3 4">BSM-380-WT-5A</strain>
    </source>
</reference>
<keyword evidence="3" id="KW-0540">Nuclease</keyword>
<dbReference type="AlphaFoldDB" id="A0A7X2P4X1"/>
<keyword evidence="4" id="KW-1185">Reference proteome</keyword>
<name>A0A7X2P4X1_9FIRM</name>